<dbReference type="RefSeq" id="WP_419191892.1">
    <property type="nucleotide sequence ID" value="NZ_CP036287.1"/>
</dbReference>
<dbReference type="Gene3D" id="3.40.50.2300">
    <property type="match status" value="1"/>
</dbReference>
<feature type="domain" description="Response regulatory" evidence="8">
    <location>
        <begin position="3"/>
        <end position="121"/>
    </location>
</feature>
<evidence type="ECO:0000256" key="1">
    <source>
        <dbReference type="ARBA" id="ARBA00022741"/>
    </source>
</evidence>
<sequence length="641" mass="70397">MARILVIEDDPGTQLLLQSRLQDLGHVVVIAPTGAMGVMEARAGGFDLFLVDVMLGAGIDGYEVCRRIKAMPHVHAVPVVLVSGQVKGRDELHRGYESGCDSFLIKGDNTLLEDVVRAMLRTKALQDDLHLQNRLLDEHNRRLLEERRRGADLEVALRASEGGAKGGPRGDSAVLDALMVVDSEGLVRLVDRGGRELFGRDVEGRNLGSLAVGSGLEAFVRDARTEPRHGFRFDLRPTSARDTLRLTASVIPLVPRPGHPDPGLRIVLIQERSASVADRRDRELAPLIEAARSVFHPGNMVGEADSTVDLRARLAELAKESDPVLLVGEEGTGRHRAARALHHGSNRRGPFLTVDCGAMAPESLERELFGHSAGAFDGADKAAPGLLERASHGSLLLADIGLMPSALQRRLVEAVTTGRTTRVGDATQRRLSCRLIAHDAGDLTSRVEAGTFDPELRKLFANHVLRLAPLRERREDIVPLAEHFAQRYGVHLGRPRFSDEALWVIESFDWLGNVRELESMVERACRAATEPVVDVDQLPRKLRDLHASLTRNDEMAPQRPRTDRPTGTHVLTPVSPMPAPRTQYGVEAAAVEEEPISLESFERKALLRALEHTGGDKLAAARLLKIGKSTLYRKLKRYDIK</sequence>
<dbReference type="GO" id="GO:0006355">
    <property type="term" value="P:regulation of DNA-templated transcription"/>
    <property type="evidence" value="ECO:0007669"/>
    <property type="project" value="InterPro"/>
</dbReference>
<keyword evidence="3" id="KW-0805">Transcription regulation</keyword>
<dbReference type="PRINTS" id="PR01590">
    <property type="entry name" value="HTHFIS"/>
</dbReference>
<dbReference type="InterPro" id="IPR011006">
    <property type="entry name" value="CheY-like_superfamily"/>
</dbReference>
<feature type="region of interest" description="Disordered" evidence="6">
    <location>
        <begin position="550"/>
        <end position="579"/>
    </location>
</feature>
<dbReference type="PROSITE" id="PS50110">
    <property type="entry name" value="RESPONSE_REGULATORY"/>
    <property type="match status" value="1"/>
</dbReference>
<dbReference type="SMART" id="SM00448">
    <property type="entry name" value="REC"/>
    <property type="match status" value="1"/>
</dbReference>
<evidence type="ECO:0000256" key="5">
    <source>
        <dbReference type="PROSITE-ProRule" id="PRU00169"/>
    </source>
</evidence>
<accession>A0A518BRW2</accession>
<dbReference type="Pfam" id="PF00072">
    <property type="entry name" value="Response_reg"/>
    <property type="match status" value="1"/>
</dbReference>
<feature type="compositionally biased region" description="Basic and acidic residues" evidence="6">
    <location>
        <begin position="550"/>
        <end position="566"/>
    </location>
</feature>
<dbReference type="SUPFAM" id="SSF46689">
    <property type="entry name" value="Homeodomain-like"/>
    <property type="match status" value="1"/>
</dbReference>
<keyword evidence="1" id="KW-0547">Nucleotide-binding</keyword>
<keyword evidence="10" id="KW-1185">Reference proteome</keyword>
<name>A0A518BRW2_9BACT</name>
<evidence type="ECO:0000256" key="3">
    <source>
        <dbReference type="ARBA" id="ARBA00023015"/>
    </source>
</evidence>
<dbReference type="PROSITE" id="PS50045">
    <property type="entry name" value="SIGMA54_INTERACT_4"/>
    <property type="match status" value="1"/>
</dbReference>
<dbReference type="SUPFAM" id="SSF52172">
    <property type="entry name" value="CheY-like"/>
    <property type="match status" value="1"/>
</dbReference>
<protein>
    <submittedName>
        <fullName evidence="9">Psp operon transcriptional activator</fullName>
    </submittedName>
</protein>
<gene>
    <name evidence="9" type="primary">pspF</name>
    <name evidence="9" type="ORF">Pla133_48290</name>
</gene>
<keyword evidence="2" id="KW-0067">ATP-binding</keyword>
<feature type="modified residue" description="4-aspartylphosphate" evidence="5">
    <location>
        <position position="52"/>
    </location>
</feature>
<dbReference type="Pfam" id="PF00158">
    <property type="entry name" value="Sigma54_activat"/>
    <property type="match status" value="1"/>
</dbReference>
<proteinExistence type="predicted"/>
<dbReference type="Gene3D" id="3.40.50.300">
    <property type="entry name" value="P-loop containing nucleotide triphosphate hydrolases"/>
    <property type="match status" value="1"/>
</dbReference>
<keyword evidence="5" id="KW-0597">Phosphoprotein</keyword>
<dbReference type="PANTHER" id="PTHR32071">
    <property type="entry name" value="TRANSCRIPTIONAL REGULATORY PROTEIN"/>
    <property type="match status" value="1"/>
</dbReference>
<dbReference type="Pfam" id="PF25601">
    <property type="entry name" value="AAA_lid_14"/>
    <property type="match status" value="1"/>
</dbReference>
<dbReference type="CDD" id="cd00009">
    <property type="entry name" value="AAA"/>
    <property type="match status" value="1"/>
</dbReference>
<dbReference type="InterPro" id="IPR002078">
    <property type="entry name" value="Sigma_54_int"/>
</dbReference>
<dbReference type="InterPro" id="IPR058031">
    <property type="entry name" value="AAA_lid_NorR"/>
</dbReference>
<dbReference type="Proteomes" id="UP000316921">
    <property type="component" value="Chromosome"/>
</dbReference>
<dbReference type="Gene3D" id="1.10.10.60">
    <property type="entry name" value="Homeodomain-like"/>
    <property type="match status" value="1"/>
</dbReference>
<evidence type="ECO:0000313" key="10">
    <source>
        <dbReference type="Proteomes" id="UP000316921"/>
    </source>
</evidence>
<feature type="domain" description="Sigma-54 factor interaction" evidence="7">
    <location>
        <begin position="300"/>
        <end position="526"/>
    </location>
</feature>
<keyword evidence="4" id="KW-0804">Transcription</keyword>
<dbReference type="GO" id="GO:0043565">
    <property type="term" value="F:sequence-specific DNA binding"/>
    <property type="evidence" value="ECO:0007669"/>
    <property type="project" value="InterPro"/>
</dbReference>
<evidence type="ECO:0000256" key="4">
    <source>
        <dbReference type="ARBA" id="ARBA00023163"/>
    </source>
</evidence>
<dbReference type="InterPro" id="IPR001789">
    <property type="entry name" value="Sig_transdc_resp-reg_receiver"/>
</dbReference>
<dbReference type="InterPro" id="IPR009057">
    <property type="entry name" value="Homeodomain-like_sf"/>
</dbReference>
<dbReference type="InterPro" id="IPR027417">
    <property type="entry name" value="P-loop_NTPase"/>
</dbReference>
<reference evidence="9 10" key="1">
    <citation type="submission" date="2019-02" db="EMBL/GenBank/DDBJ databases">
        <title>Deep-cultivation of Planctomycetes and their phenomic and genomic characterization uncovers novel biology.</title>
        <authorList>
            <person name="Wiegand S."/>
            <person name="Jogler M."/>
            <person name="Boedeker C."/>
            <person name="Pinto D."/>
            <person name="Vollmers J."/>
            <person name="Rivas-Marin E."/>
            <person name="Kohn T."/>
            <person name="Peeters S.H."/>
            <person name="Heuer A."/>
            <person name="Rast P."/>
            <person name="Oberbeckmann S."/>
            <person name="Bunk B."/>
            <person name="Jeske O."/>
            <person name="Meyerdierks A."/>
            <person name="Storesund J.E."/>
            <person name="Kallscheuer N."/>
            <person name="Luecker S."/>
            <person name="Lage O.M."/>
            <person name="Pohl T."/>
            <person name="Merkel B.J."/>
            <person name="Hornburger P."/>
            <person name="Mueller R.-W."/>
            <person name="Bruemmer F."/>
            <person name="Labrenz M."/>
            <person name="Spormann A.M."/>
            <person name="Op den Camp H."/>
            <person name="Overmann J."/>
            <person name="Amann R."/>
            <person name="Jetten M.S.M."/>
            <person name="Mascher T."/>
            <person name="Medema M.H."/>
            <person name="Devos D.P."/>
            <person name="Kaster A.-K."/>
            <person name="Ovreas L."/>
            <person name="Rohde M."/>
            <person name="Galperin M.Y."/>
            <person name="Jogler C."/>
        </authorList>
    </citation>
    <scope>NUCLEOTIDE SEQUENCE [LARGE SCALE GENOMIC DNA]</scope>
    <source>
        <strain evidence="9 10">Pla133</strain>
    </source>
</reference>
<evidence type="ECO:0000256" key="6">
    <source>
        <dbReference type="SAM" id="MobiDB-lite"/>
    </source>
</evidence>
<organism evidence="9 10">
    <name type="scientific">Engelhardtia mirabilis</name>
    <dbReference type="NCBI Taxonomy" id="2528011"/>
    <lineage>
        <taxon>Bacteria</taxon>
        <taxon>Pseudomonadati</taxon>
        <taxon>Planctomycetota</taxon>
        <taxon>Planctomycetia</taxon>
        <taxon>Planctomycetia incertae sedis</taxon>
        <taxon>Engelhardtia</taxon>
    </lineage>
</organism>
<dbReference type="KEGG" id="pbap:Pla133_48290"/>
<dbReference type="Gene3D" id="1.10.8.60">
    <property type="match status" value="1"/>
</dbReference>
<dbReference type="EMBL" id="CP036287">
    <property type="protein sequence ID" value="QDU69708.1"/>
    <property type="molecule type" value="Genomic_DNA"/>
</dbReference>
<evidence type="ECO:0000256" key="2">
    <source>
        <dbReference type="ARBA" id="ARBA00022840"/>
    </source>
</evidence>
<dbReference type="InterPro" id="IPR002197">
    <property type="entry name" value="HTH_Fis"/>
</dbReference>
<dbReference type="GO" id="GO:0005524">
    <property type="term" value="F:ATP binding"/>
    <property type="evidence" value="ECO:0007669"/>
    <property type="project" value="UniProtKB-KW"/>
</dbReference>
<evidence type="ECO:0000259" key="8">
    <source>
        <dbReference type="PROSITE" id="PS50110"/>
    </source>
</evidence>
<evidence type="ECO:0000313" key="9">
    <source>
        <dbReference type="EMBL" id="QDU69708.1"/>
    </source>
</evidence>
<dbReference type="AlphaFoldDB" id="A0A518BRW2"/>
<dbReference type="Pfam" id="PF02954">
    <property type="entry name" value="HTH_8"/>
    <property type="match status" value="1"/>
</dbReference>
<dbReference type="GO" id="GO:0000160">
    <property type="term" value="P:phosphorelay signal transduction system"/>
    <property type="evidence" value="ECO:0007669"/>
    <property type="project" value="InterPro"/>
</dbReference>
<evidence type="ECO:0000259" key="7">
    <source>
        <dbReference type="PROSITE" id="PS50045"/>
    </source>
</evidence>
<dbReference type="SUPFAM" id="SSF52540">
    <property type="entry name" value="P-loop containing nucleoside triphosphate hydrolases"/>
    <property type="match status" value="1"/>
</dbReference>